<evidence type="ECO:0000256" key="5">
    <source>
        <dbReference type="ARBA" id="ARBA00023002"/>
    </source>
</evidence>
<evidence type="ECO:0000313" key="8">
    <source>
        <dbReference type="Proteomes" id="UP001281203"/>
    </source>
</evidence>
<keyword evidence="8" id="KW-1185">Reference proteome</keyword>
<evidence type="ECO:0000259" key="6">
    <source>
        <dbReference type="PROSITE" id="PS51379"/>
    </source>
</evidence>
<feature type="domain" description="4Fe-4S ferredoxin-type" evidence="6">
    <location>
        <begin position="2"/>
        <end position="31"/>
    </location>
</feature>
<feature type="domain" description="4Fe-4S ferredoxin-type" evidence="6">
    <location>
        <begin position="36"/>
        <end position="65"/>
    </location>
</feature>
<evidence type="ECO:0000256" key="2">
    <source>
        <dbReference type="ARBA" id="ARBA00007118"/>
    </source>
</evidence>
<reference evidence="7 8" key="1">
    <citation type="submission" date="2019-10" db="EMBL/GenBank/DDBJ databases">
        <title>Isolation and characterization of Methanoculleus sp. Wushi-C6 from a hot spring well.</title>
        <authorList>
            <person name="Chen S.-C."/>
            <person name="Lan Z.-H."/>
            <person name="You Y.-T."/>
            <person name="Lai M.-C."/>
        </authorList>
    </citation>
    <scope>NUCLEOTIDE SEQUENCE [LARGE SCALE GENOMIC DNA]</scope>
    <source>
        <strain evidence="7 8">Wushi-C6</strain>
    </source>
</reference>
<dbReference type="Pfam" id="PF13237">
    <property type="entry name" value="Fer4_10"/>
    <property type="match status" value="1"/>
</dbReference>
<dbReference type="RefSeq" id="WP_317064883.1">
    <property type="nucleotide sequence ID" value="NZ_WBKO01000001.1"/>
</dbReference>
<evidence type="ECO:0000256" key="4">
    <source>
        <dbReference type="ARBA" id="ARBA00022643"/>
    </source>
</evidence>
<dbReference type="CDD" id="cd02143">
    <property type="entry name" value="nitroreductase_FeS-like"/>
    <property type="match status" value="1"/>
</dbReference>
<dbReference type="PROSITE" id="PS51379">
    <property type="entry name" value="4FE4S_FER_2"/>
    <property type="match status" value="2"/>
</dbReference>
<dbReference type="Proteomes" id="UP001281203">
    <property type="component" value="Unassembled WGS sequence"/>
</dbReference>
<dbReference type="PROSITE" id="PS00198">
    <property type="entry name" value="4FE4S_FER_1"/>
    <property type="match status" value="2"/>
</dbReference>
<comment type="similarity">
    <text evidence="2">Belongs to the nitroreductase family.</text>
</comment>
<sequence length="272" mass="28895">METILVDPDLCTRCGICSTVCPSSIIDSAGEDTLPGVPGEKAGMCIACGHCEAFCPAQALLLNVRPEERKSVPAGAGTLSAEDLGVYLQKRRSVRRYTGEPVPQETILAVLDIVRYAPSGGNGQPVEWLVVHDPEKVRKVAALTVGWMKTLVGSSHPMSGYVPGLIRAWEAGHDVVCRGAPHLLVAHIPEGNPVASTDAIIALAHFDIAAPAFGIGTCWAGFVAMAAASYEPLQRELGIPAGRKSAYAMLFGNPQYAVHGIPRRKPLQVAWR</sequence>
<dbReference type="Gene3D" id="3.40.109.10">
    <property type="entry name" value="NADH Oxidase"/>
    <property type="match status" value="1"/>
</dbReference>
<dbReference type="InterPro" id="IPR017900">
    <property type="entry name" value="4Fe4S_Fe_S_CS"/>
</dbReference>
<name>A0ABU3X268_9EURY</name>
<gene>
    <name evidence="7" type="ORF">F8E02_07555</name>
</gene>
<organism evidence="7 8">
    <name type="scientific">Methanoculleus caldifontis</name>
    <dbReference type="NCBI Taxonomy" id="2651577"/>
    <lineage>
        <taxon>Archaea</taxon>
        <taxon>Methanobacteriati</taxon>
        <taxon>Methanobacteriota</taxon>
        <taxon>Stenosarchaea group</taxon>
        <taxon>Methanomicrobia</taxon>
        <taxon>Methanomicrobiales</taxon>
        <taxon>Methanomicrobiaceae</taxon>
        <taxon>Methanoculleus</taxon>
    </lineage>
</organism>
<dbReference type="PANTHER" id="PTHR43673">
    <property type="entry name" value="NAD(P)H NITROREDUCTASE YDGI-RELATED"/>
    <property type="match status" value="1"/>
</dbReference>
<dbReference type="EMBL" id="WBKO01000001">
    <property type="protein sequence ID" value="MDV2481865.1"/>
    <property type="molecule type" value="Genomic_DNA"/>
</dbReference>
<keyword evidence="4" id="KW-0288">FMN</keyword>
<keyword evidence="3" id="KW-0285">Flavoprotein</keyword>
<comment type="caution">
    <text evidence="7">The sequence shown here is derived from an EMBL/GenBank/DDBJ whole genome shotgun (WGS) entry which is preliminary data.</text>
</comment>
<protein>
    <submittedName>
        <fullName evidence="7">4Fe-4S dicluster domain-containing protein</fullName>
    </submittedName>
</protein>
<evidence type="ECO:0000313" key="7">
    <source>
        <dbReference type="EMBL" id="MDV2481865.1"/>
    </source>
</evidence>
<evidence type="ECO:0000256" key="3">
    <source>
        <dbReference type="ARBA" id="ARBA00022630"/>
    </source>
</evidence>
<comment type="cofactor">
    <cofactor evidence="1">
        <name>FMN</name>
        <dbReference type="ChEBI" id="CHEBI:58210"/>
    </cofactor>
</comment>
<dbReference type="SUPFAM" id="SSF55469">
    <property type="entry name" value="FMN-dependent nitroreductase-like"/>
    <property type="match status" value="1"/>
</dbReference>
<evidence type="ECO:0000256" key="1">
    <source>
        <dbReference type="ARBA" id="ARBA00001917"/>
    </source>
</evidence>
<dbReference type="InterPro" id="IPR000415">
    <property type="entry name" value="Nitroreductase-like"/>
</dbReference>
<proteinExistence type="inferred from homology"/>
<dbReference type="PANTHER" id="PTHR43673:SF2">
    <property type="entry name" value="NITROREDUCTASE"/>
    <property type="match status" value="1"/>
</dbReference>
<dbReference type="InterPro" id="IPR017896">
    <property type="entry name" value="4Fe4S_Fe-S-bd"/>
</dbReference>
<dbReference type="InterPro" id="IPR029479">
    <property type="entry name" value="Nitroreductase"/>
</dbReference>
<dbReference type="Gene3D" id="3.30.70.20">
    <property type="match status" value="1"/>
</dbReference>
<keyword evidence="5" id="KW-0560">Oxidoreductase</keyword>
<dbReference type="SUPFAM" id="SSF54862">
    <property type="entry name" value="4Fe-4S ferredoxins"/>
    <property type="match status" value="1"/>
</dbReference>
<dbReference type="Pfam" id="PF00881">
    <property type="entry name" value="Nitroreductase"/>
    <property type="match status" value="1"/>
</dbReference>
<accession>A0ABU3X268</accession>